<dbReference type="GeneID" id="93711180"/>
<dbReference type="RefSeq" id="WP_061805243.1">
    <property type="nucleotide sequence ID" value="NZ_FOXX01000006.1"/>
</dbReference>
<feature type="domain" description="Flagellin N-terminal" evidence="5">
    <location>
        <begin position="3"/>
        <end position="139"/>
    </location>
</feature>
<protein>
    <recommendedName>
        <fullName evidence="2 4">Flagellin</fullName>
    </recommendedName>
</protein>
<dbReference type="InterPro" id="IPR042187">
    <property type="entry name" value="Flagellin_C_sub2"/>
</dbReference>
<dbReference type="Pfam" id="PF00669">
    <property type="entry name" value="Flagellin_N"/>
    <property type="match status" value="1"/>
</dbReference>
<evidence type="ECO:0000259" key="5">
    <source>
        <dbReference type="Pfam" id="PF00669"/>
    </source>
</evidence>
<sequence length="374" mass="39290">MRINHNIAALNTYNKLGVNNNAMSKNMEKLSSGLRINRAGDDAAGLSISEKMRAQIRGLDQASKNAQDGISLIQTAEGGLNETHDILQRMNELATQAANGTLEDDDRQAIGDELSQLTDEIDRIAKSANFNGKNLLDGNFGVQLDSAGTGIKVGSDGVSAIDISGAKASSTFTLTSGAAGEYTLTDTAGNAQNLKLADNTAGTLNFDSLGVKITLDGTQTAATVVASTAGGGTAGEIKTTSDLPVSIQIGANTSEDERLGISIGNMTASSLGVSNLDVSNETNARTAMDNIKTAITTVSAERSKMGAYQNRLEHSINNLNTTSENLTSAESRIRDVDMAKEMMEQTKNSILAQASQAMLTQANQQPQNVLQMLR</sequence>
<dbReference type="SUPFAM" id="SSF64518">
    <property type="entry name" value="Phase 1 flagellin"/>
    <property type="match status" value="1"/>
</dbReference>
<organism evidence="7 8">
    <name type="scientific">Priestia endophytica DSM 13796</name>
    <dbReference type="NCBI Taxonomy" id="1121089"/>
    <lineage>
        <taxon>Bacteria</taxon>
        <taxon>Bacillati</taxon>
        <taxon>Bacillota</taxon>
        <taxon>Bacilli</taxon>
        <taxon>Bacillales</taxon>
        <taxon>Bacillaceae</taxon>
        <taxon>Priestia</taxon>
    </lineage>
</organism>
<keyword evidence="8" id="KW-1185">Reference proteome</keyword>
<keyword evidence="4" id="KW-0964">Secreted</keyword>
<name>A0A1I6AA07_9BACI</name>
<accession>A0A1I6AA07</accession>
<proteinExistence type="inferred from homology"/>
<dbReference type="Gene3D" id="6.10.10.10">
    <property type="entry name" value="Flagellar export chaperone, C-terminal domain"/>
    <property type="match status" value="1"/>
</dbReference>
<evidence type="ECO:0000256" key="2">
    <source>
        <dbReference type="ARBA" id="ARBA00020110"/>
    </source>
</evidence>
<dbReference type="InterPro" id="IPR001492">
    <property type="entry name" value="Flagellin"/>
</dbReference>
<dbReference type="InterPro" id="IPR046358">
    <property type="entry name" value="Flagellin_C"/>
</dbReference>
<comment type="subcellular location">
    <subcellularLocation>
        <location evidence="4">Secreted</location>
    </subcellularLocation>
    <subcellularLocation>
        <location evidence="4">Bacterial flagellum</location>
    </subcellularLocation>
</comment>
<evidence type="ECO:0000259" key="6">
    <source>
        <dbReference type="Pfam" id="PF00700"/>
    </source>
</evidence>
<keyword evidence="7" id="KW-0969">Cilium</keyword>
<dbReference type="Pfam" id="PF00700">
    <property type="entry name" value="Flagellin_C"/>
    <property type="match status" value="1"/>
</dbReference>
<comment type="function">
    <text evidence="4">Flagellin is the subunit protein which polymerizes to form the filaments of bacterial flagella.</text>
</comment>
<dbReference type="Gene3D" id="3.30.70.2120">
    <property type="match status" value="1"/>
</dbReference>
<reference evidence="7 8" key="1">
    <citation type="submission" date="2016-10" db="EMBL/GenBank/DDBJ databases">
        <authorList>
            <person name="Varghese N."/>
            <person name="Submissions S."/>
        </authorList>
    </citation>
    <scope>NUCLEOTIDE SEQUENCE [LARGE SCALE GENOMIC DNA]</scope>
    <source>
        <strain evidence="7 8">DSM 13796</strain>
    </source>
</reference>
<evidence type="ECO:0000256" key="3">
    <source>
        <dbReference type="ARBA" id="ARBA00023143"/>
    </source>
</evidence>
<dbReference type="PANTHER" id="PTHR42792">
    <property type="entry name" value="FLAGELLIN"/>
    <property type="match status" value="1"/>
</dbReference>
<dbReference type="Gene3D" id="1.20.1330.10">
    <property type="entry name" value="f41 fragment of flagellin, N-terminal domain"/>
    <property type="match status" value="1"/>
</dbReference>
<comment type="caution">
    <text evidence="7">The sequence shown here is derived from an EMBL/GenBank/DDBJ whole genome shotgun (WGS) entry which is preliminary data.</text>
</comment>
<evidence type="ECO:0000256" key="4">
    <source>
        <dbReference type="RuleBase" id="RU362073"/>
    </source>
</evidence>
<dbReference type="EMBL" id="FOXX01000006">
    <property type="protein sequence ID" value="SFQ65544.1"/>
    <property type="molecule type" value="Genomic_DNA"/>
</dbReference>
<gene>
    <name evidence="7" type="ORF">SAMN02745910_02532</name>
</gene>
<dbReference type="InterPro" id="IPR001029">
    <property type="entry name" value="Flagellin_N"/>
</dbReference>
<evidence type="ECO:0000256" key="1">
    <source>
        <dbReference type="ARBA" id="ARBA00005709"/>
    </source>
</evidence>
<keyword evidence="3 4" id="KW-0975">Bacterial flagellum</keyword>
<dbReference type="PANTHER" id="PTHR42792:SF2">
    <property type="entry name" value="FLAGELLIN"/>
    <property type="match status" value="1"/>
</dbReference>
<evidence type="ECO:0000313" key="8">
    <source>
        <dbReference type="Proteomes" id="UP000182762"/>
    </source>
</evidence>
<dbReference type="Proteomes" id="UP000182762">
    <property type="component" value="Unassembled WGS sequence"/>
</dbReference>
<keyword evidence="7" id="KW-0282">Flagellum</keyword>
<keyword evidence="7" id="KW-0966">Cell projection</keyword>
<feature type="domain" description="Flagellin C-terminal" evidence="6">
    <location>
        <begin position="288"/>
        <end position="373"/>
    </location>
</feature>
<dbReference type="PRINTS" id="PR00207">
    <property type="entry name" value="FLAGELLIN"/>
</dbReference>
<comment type="similarity">
    <text evidence="1 4">Belongs to the bacterial flagellin family.</text>
</comment>
<evidence type="ECO:0000313" key="7">
    <source>
        <dbReference type="EMBL" id="SFQ65544.1"/>
    </source>
</evidence>